<feature type="domain" description="GMP phosphodiesterase delta subunit" evidence="3">
    <location>
        <begin position="200"/>
        <end position="338"/>
    </location>
</feature>
<dbReference type="AlphaFoldDB" id="A0A1V9XZW8"/>
<dbReference type="InterPro" id="IPR037036">
    <property type="entry name" value="PDED_dom_sf"/>
</dbReference>
<dbReference type="EMBL" id="MNPL01001574">
    <property type="protein sequence ID" value="OQR79026.1"/>
    <property type="molecule type" value="Genomic_DNA"/>
</dbReference>
<dbReference type="GO" id="GO:0005737">
    <property type="term" value="C:cytoplasm"/>
    <property type="evidence" value="ECO:0007669"/>
    <property type="project" value="TreeGrafter"/>
</dbReference>
<dbReference type="SUPFAM" id="SSF81296">
    <property type="entry name" value="E set domains"/>
    <property type="match status" value="1"/>
</dbReference>
<proteinExistence type="inferred from homology"/>
<evidence type="ECO:0000313" key="4">
    <source>
        <dbReference type="EMBL" id="OQR79026.1"/>
    </source>
</evidence>
<dbReference type="STRING" id="418985.A0A1V9XZW8"/>
<dbReference type="Pfam" id="PF05351">
    <property type="entry name" value="GMP_PDE_delta"/>
    <property type="match status" value="1"/>
</dbReference>
<dbReference type="InParanoid" id="A0A1V9XZW8"/>
<comment type="similarity">
    <text evidence="1">Belongs to the PDE6D/unc-119 family.</text>
</comment>
<name>A0A1V9XZW8_9ACAR</name>
<reference evidence="4 5" key="1">
    <citation type="journal article" date="2017" name="Gigascience">
        <title>Draft genome of the honey bee ectoparasitic mite, Tropilaelaps mercedesae, is shaped by the parasitic life history.</title>
        <authorList>
            <person name="Dong X."/>
            <person name="Armstrong S.D."/>
            <person name="Xia D."/>
            <person name="Makepeace B.L."/>
            <person name="Darby A.C."/>
            <person name="Kadowaki T."/>
        </authorList>
    </citation>
    <scope>NUCLEOTIDE SEQUENCE [LARGE SCALE GENOMIC DNA]</scope>
    <source>
        <strain evidence="4">Wuxi-XJTLU</strain>
    </source>
</reference>
<sequence length="339" mass="37161">MDCSTDTLSERSKDPKEDIRDFRNHVPAHIAASSEFYTVDLTSVDTGLSGKGVNPMNVSSHMKVTSLVKVASSMKTVIPTHLVASMKTSSSTATATPEGTIFSSVKMASSVKVVSSAKPSSFERVSERMNIDCDELSLDAETPSSHTDKNAAELITQKALTLEEPWGEEEAVSSEEGAEAMSEGGDSLETEPEVVTERDAGFKVNWLALRDAATDRLLWATDIDLASGDPELRVVAKVPKEVLHLDSIHRELNFSTAESLDDFRLEQRILFKGRCLEEWHFHLGAVEPTSSQTWTSVFHSTPECQLMPFETLNGHLVLYTCFLDGSDLLAVSTIEIVYV</sequence>
<evidence type="ECO:0000256" key="1">
    <source>
        <dbReference type="ARBA" id="ARBA00008102"/>
    </source>
</evidence>
<dbReference type="InterPro" id="IPR014756">
    <property type="entry name" value="Ig_E-set"/>
</dbReference>
<accession>A0A1V9XZW8</accession>
<keyword evidence="5" id="KW-1185">Reference proteome</keyword>
<feature type="region of interest" description="Disordered" evidence="2">
    <location>
        <begin position="165"/>
        <end position="192"/>
    </location>
</feature>
<evidence type="ECO:0000313" key="5">
    <source>
        <dbReference type="Proteomes" id="UP000192247"/>
    </source>
</evidence>
<comment type="caution">
    <text evidence="4">The sequence shown here is derived from an EMBL/GenBank/DDBJ whole genome shotgun (WGS) entry which is preliminary data.</text>
</comment>
<protein>
    <submittedName>
        <fullName evidence="4">Retinal rod rhodopsin-sensitive cGMP 3</fullName>
    </submittedName>
</protein>
<gene>
    <name evidence="4" type="ORF">BIW11_06019</name>
</gene>
<dbReference type="PANTHER" id="PTHR12976">
    <property type="entry name" value="RETINAL ROD RHODOPSIN-SENSITIVE CGMP 3',5'-CYCLIC PHOSPHODIESTERASE DELTA-SUBUNIT"/>
    <property type="match status" value="1"/>
</dbReference>
<dbReference type="OrthoDB" id="10248777at2759"/>
<dbReference type="InterPro" id="IPR008015">
    <property type="entry name" value="PDED_dom"/>
</dbReference>
<evidence type="ECO:0000259" key="3">
    <source>
        <dbReference type="Pfam" id="PF05351"/>
    </source>
</evidence>
<evidence type="ECO:0000256" key="2">
    <source>
        <dbReference type="SAM" id="MobiDB-lite"/>
    </source>
</evidence>
<organism evidence="4 5">
    <name type="scientific">Tropilaelaps mercedesae</name>
    <dbReference type="NCBI Taxonomy" id="418985"/>
    <lineage>
        <taxon>Eukaryota</taxon>
        <taxon>Metazoa</taxon>
        <taxon>Ecdysozoa</taxon>
        <taxon>Arthropoda</taxon>
        <taxon>Chelicerata</taxon>
        <taxon>Arachnida</taxon>
        <taxon>Acari</taxon>
        <taxon>Parasitiformes</taxon>
        <taxon>Mesostigmata</taxon>
        <taxon>Gamasina</taxon>
        <taxon>Dermanyssoidea</taxon>
        <taxon>Laelapidae</taxon>
        <taxon>Tropilaelaps</taxon>
    </lineage>
</organism>
<dbReference type="Gene3D" id="2.70.50.40">
    <property type="entry name" value="GMP phosphodiesterase, delta subunit"/>
    <property type="match status" value="1"/>
</dbReference>
<dbReference type="PANTHER" id="PTHR12976:SF0">
    <property type="entry name" value="RETINAL ROD RHODOPSIN-SENSITIVE CGMP 3',5'-CYCLIC PHOSPHODIESTERASE SUBUNIT DELTA"/>
    <property type="match status" value="1"/>
</dbReference>
<feature type="compositionally biased region" description="Acidic residues" evidence="2">
    <location>
        <begin position="165"/>
        <end position="178"/>
    </location>
</feature>
<dbReference type="Proteomes" id="UP000192247">
    <property type="component" value="Unassembled WGS sequence"/>
</dbReference>